<name>A0A423TIF7_PENVA</name>
<keyword evidence="2" id="KW-1185">Reference proteome</keyword>
<evidence type="ECO:0000313" key="1">
    <source>
        <dbReference type="EMBL" id="ROT76266.1"/>
    </source>
</evidence>
<dbReference type="AlphaFoldDB" id="A0A423TIF7"/>
<dbReference type="EMBL" id="QCYY01001677">
    <property type="protein sequence ID" value="ROT76266.1"/>
    <property type="molecule type" value="Genomic_DNA"/>
</dbReference>
<comment type="caution">
    <text evidence="1">The sequence shown here is derived from an EMBL/GenBank/DDBJ whole genome shotgun (WGS) entry which is preliminary data.</text>
</comment>
<reference evidence="1 2" key="2">
    <citation type="submission" date="2019-01" db="EMBL/GenBank/DDBJ databases">
        <title>The decoding of complex shrimp genome reveals the adaptation for benthos swimmer, frequently molting mechanism and breeding impact on genome.</title>
        <authorList>
            <person name="Sun Y."/>
            <person name="Gao Y."/>
            <person name="Yu Y."/>
        </authorList>
    </citation>
    <scope>NUCLEOTIDE SEQUENCE [LARGE SCALE GENOMIC DNA]</scope>
    <source>
        <tissue evidence="1">Muscle</tissue>
    </source>
</reference>
<protein>
    <submittedName>
        <fullName evidence="1">Uncharacterized protein</fullName>
    </submittedName>
</protein>
<sequence length="134" mass="15018">MGWRLGMEATKDREEEVEVGLVDPLDLSEGMAIHTMGHQDLRLDGMGMALQGELDMEAIQAIRLLGDMAFHMECLVLHQLHSSSQKGKMLTILMIKIRIMGETAIIPPCLLVLHLTRIQKWGTRTKATCQITHS</sequence>
<proteinExistence type="predicted"/>
<dbReference type="Proteomes" id="UP000283509">
    <property type="component" value="Unassembled WGS sequence"/>
</dbReference>
<accession>A0A423TIF7</accession>
<organism evidence="1 2">
    <name type="scientific">Penaeus vannamei</name>
    <name type="common">Whiteleg shrimp</name>
    <name type="synonym">Litopenaeus vannamei</name>
    <dbReference type="NCBI Taxonomy" id="6689"/>
    <lineage>
        <taxon>Eukaryota</taxon>
        <taxon>Metazoa</taxon>
        <taxon>Ecdysozoa</taxon>
        <taxon>Arthropoda</taxon>
        <taxon>Crustacea</taxon>
        <taxon>Multicrustacea</taxon>
        <taxon>Malacostraca</taxon>
        <taxon>Eumalacostraca</taxon>
        <taxon>Eucarida</taxon>
        <taxon>Decapoda</taxon>
        <taxon>Dendrobranchiata</taxon>
        <taxon>Penaeoidea</taxon>
        <taxon>Penaeidae</taxon>
        <taxon>Penaeus</taxon>
    </lineage>
</organism>
<gene>
    <name evidence="1" type="ORF">C7M84_005160</name>
</gene>
<evidence type="ECO:0000313" key="2">
    <source>
        <dbReference type="Proteomes" id="UP000283509"/>
    </source>
</evidence>
<reference evidence="1 2" key="1">
    <citation type="submission" date="2018-04" db="EMBL/GenBank/DDBJ databases">
        <authorList>
            <person name="Zhang X."/>
            <person name="Yuan J."/>
            <person name="Li F."/>
            <person name="Xiang J."/>
        </authorList>
    </citation>
    <scope>NUCLEOTIDE SEQUENCE [LARGE SCALE GENOMIC DNA]</scope>
    <source>
        <tissue evidence="1">Muscle</tissue>
    </source>
</reference>